<dbReference type="GO" id="GO:0052621">
    <property type="term" value="F:diguanylate cyclase activity"/>
    <property type="evidence" value="ECO:0007669"/>
    <property type="project" value="UniProtKB-EC"/>
</dbReference>
<feature type="transmembrane region" description="Helical" evidence="2">
    <location>
        <begin position="6"/>
        <end position="27"/>
    </location>
</feature>
<proteinExistence type="predicted"/>
<keyword evidence="5" id="KW-1185">Reference proteome</keyword>
<feature type="domain" description="GGDEF" evidence="3">
    <location>
        <begin position="246"/>
        <end position="378"/>
    </location>
</feature>
<name>A0ABV0G8T7_9BURK</name>
<keyword evidence="4" id="KW-0808">Transferase</keyword>
<dbReference type="RefSeq" id="WP_347605225.1">
    <property type="nucleotide sequence ID" value="NZ_JBDPZC010000001.1"/>
</dbReference>
<dbReference type="PANTHER" id="PTHR45138:SF24">
    <property type="entry name" value="DIGUANYLATE CYCLASE DGCC-RELATED"/>
    <property type="match status" value="1"/>
</dbReference>
<feature type="transmembrane region" description="Helical" evidence="2">
    <location>
        <begin position="112"/>
        <end position="130"/>
    </location>
</feature>
<dbReference type="InterPro" id="IPR050469">
    <property type="entry name" value="Diguanylate_Cyclase"/>
</dbReference>
<dbReference type="EMBL" id="JBDPZC010000001">
    <property type="protein sequence ID" value="MEO3711452.1"/>
    <property type="molecule type" value="Genomic_DNA"/>
</dbReference>
<dbReference type="SUPFAM" id="SSF55073">
    <property type="entry name" value="Nucleotide cyclase"/>
    <property type="match status" value="1"/>
</dbReference>
<dbReference type="CDD" id="cd01949">
    <property type="entry name" value="GGDEF"/>
    <property type="match status" value="1"/>
</dbReference>
<dbReference type="PROSITE" id="PS50887">
    <property type="entry name" value="GGDEF"/>
    <property type="match status" value="1"/>
</dbReference>
<dbReference type="SMART" id="SM00267">
    <property type="entry name" value="GGDEF"/>
    <property type="match status" value="1"/>
</dbReference>
<feature type="transmembrane region" description="Helical" evidence="2">
    <location>
        <begin position="142"/>
        <end position="164"/>
    </location>
</feature>
<dbReference type="EC" id="2.7.7.65" evidence="1"/>
<keyword evidence="2" id="KW-0472">Membrane</keyword>
<evidence type="ECO:0000259" key="3">
    <source>
        <dbReference type="PROSITE" id="PS50887"/>
    </source>
</evidence>
<accession>A0ABV0G8T7</accession>
<protein>
    <recommendedName>
        <fullName evidence="1">diguanylate cyclase</fullName>
        <ecNumber evidence="1">2.7.7.65</ecNumber>
    </recommendedName>
</protein>
<dbReference type="PANTHER" id="PTHR45138">
    <property type="entry name" value="REGULATORY COMPONENTS OF SENSORY TRANSDUCTION SYSTEM"/>
    <property type="match status" value="1"/>
</dbReference>
<gene>
    <name evidence="4" type="ORF">ABDJ40_01585</name>
</gene>
<reference evidence="4 5" key="1">
    <citation type="submission" date="2024-05" db="EMBL/GenBank/DDBJ databases">
        <title>Roseateles sp. 2.12 16S ribosomal RNA gene Genome sequencing and assembly.</title>
        <authorList>
            <person name="Woo H."/>
        </authorList>
    </citation>
    <scope>NUCLEOTIDE SEQUENCE [LARGE SCALE GENOMIC DNA]</scope>
    <source>
        <strain evidence="4 5">2.12</strain>
    </source>
</reference>
<keyword evidence="2" id="KW-0812">Transmembrane</keyword>
<dbReference type="Pfam" id="PF00990">
    <property type="entry name" value="GGDEF"/>
    <property type="match status" value="1"/>
</dbReference>
<organism evidence="4 5">
    <name type="scientific">Roseateles flavus</name>
    <dbReference type="NCBI Taxonomy" id="3149041"/>
    <lineage>
        <taxon>Bacteria</taxon>
        <taxon>Pseudomonadati</taxon>
        <taxon>Pseudomonadota</taxon>
        <taxon>Betaproteobacteria</taxon>
        <taxon>Burkholderiales</taxon>
        <taxon>Sphaerotilaceae</taxon>
        <taxon>Roseateles</taxon>
    </lineage>
</organism>
<feature type="transmembrane region" description="Helical" evidence="2">
    <location>
        <begin position="184"/>
        <end position="206"/>
    </location>
</feature>
<sequence>MIELDSNTLLLVNALFGALAVGVWLLLAFPFRVARQACVLLAGAQALMLPPLLAGPGPVQALAGICTLMALGMLSLGLRQLLRLRQQRLDLLSLLALGLFADLARLSGLSTGLSTALISLSMAALCLLAGRDLLLGSLGLAGWLRVGLVAPYALLACFLLLRGIALAQQEPGVGWLLQDPRRHAGLAAAWLVLAMAISGGLIALVLSRLIQRIESLTRHDPLTGLCNRRELREQLARQQVRAQRGRCHALLMVDLDHFKRINDELGHAAGDAALRHVARLLQASLREQDCAARYGGEEFALLLPDTPLAGAQALAERLRAALAASVWSWQGRHWPLTASLGLAMAAPGRFADALVEAADRAMYQAKAQGRNRVCLAPPVEGAAC</sequence>
<dbReference type="Proteomes" id="UP001462640">
    <property type="component" value="Unassembled WGS sequence"/>
</dbReference>
<dbReference type="Gene3D" id="3.30.70.270">
    <property type="match status" value="1"/>
</dbReference>
<dbReference type="InterPro" id="IPR029787">
    <property type="entry name" value="Nucleotide_cyclase"/>
</dbReference>
<feature type="transmembrane region" description="Helical" evidence="2">
    <location>
        <begin position="89"/>
        <end position="106"/>
    </location>
</feature>
<dbReference type="NCBIfam" id="TIGR00254">
    <property type="entry name" value="GGDEF"/>
    <property type="match status" value="1"/>
</dbReference>
<comment type="caution">
    <text evidence="4">The sequence shown here is derived from an EMBL/GenBank/DDBJ whole genome shotgun (WGS) entry which is preliminary data.</text>
</comment>
<evidence type="ECO:0000256" key="2">
    <source>
        <dbReference type="SAM" id="Phobius"/>
    </source>
</evidence>
<keyword evidence="4" id="KW-0548">Nucleotidyltransferase</keyword>
<dbReference type="InterPro" id="IPR043128">
    <property type="entry name" value="Rev_trsase/Diguanyl_cyclase"/>
</dbReference>
<evidence type="ECO:0000313" key="4">
    <source>
        <dbReference type="EMBL" id="MEO3711452.1"/>
    </source>
</evidence>
<evidence type="ECO:0000256" key="1">
    <source>
        <dbReference type="ARBA" id="ARBA00012528"/>
    </source>
</evidence>
<evidence type="ECO:0000313" key="5">
    <source>
        <dbReference type="Proteomes" id="UP001462640"/>
    </source>
</evidence>
<keyword evidence="2" id="KW-1133">Transmembrane helix</keyword>
<dbReference type="InterPro" id="IPR000160">
    <property type="entry name" value="GGDEF_dom"/>
</dbReference>
<feature type="transmembrane region" description="Helical" evidence="2">
    <location>
        <begin position="59"/>
        <end position="77"/>
    </location>
</feature>